<gene>
    <name evidence="1" type="ORF">FHS18_006871</name>
</gene>
<evidence type="ECO:0000313" key="2">
    <source>
        <dbReference type="Proteomes" id="UP000570361"/>
    </source>
</evidence>
<reference evidence="1 2" key="1">
    <citation type="submission" date="2020-08" db="EMBL/GenBank/DDBJ databases">
        <title>Genomic Encyclopedia of Type Strains, Phase III (KMG-III): the genomes of soil and plant-associated and newly described type strains.</title>
        <authorList>
            <person name="Whitman W."/>
        </authorList>
    </citation>
    <scope>NUCLEOTIDE SEQUENCE [LARGE SCALE GENOMIC DNA]</scope>
    <source>
        <strain evidence="1 2">CECT 5862</strain>
    </source>
</reference>
<protein>
    <submittedName>
        <fullName evidence="1">Uncharacterized protein</fullName>
    </submittedName>
</protein>
<name>A0A7W5B5G6_9BACL</name>
<comment type="caution">
    <text evidence="1">The sequence shown here is derived from an EMBL/GenBank/DDBJ whole genome shotgun (WGS) entry which is preliminary data.</text>
</comment>
<dbReference type="RefSeq" id="WP_183604739.1">
    <property type="nucleotide sequence ID" value="NZ_JACHXK010000040.1"/>
</dbReference>
<evidence type="ECO:0000313" key="1">
    <source>
        <dbReference type="EMBL" id="MBB3114728.1"/>
    </source>
</evidence>
<proteinExistence type="predicted"/>
<dbReference type="AlphaFoldDB" id="A0A7W5B5G6"/>
<sequence>MFEAKMPLREAIQMGRERALEEMKFVVVQKIRAAGEDERNFSRQVTEINNELCVVAVPKQQDERS</sequence>
<keyword evidence="2" id="KW-1185">Reference proteome</keyword>
<dbReference type="EMBL" id="JACHXK010000040">
    <property type="protein sequence ID" value="MBB3114728.1"/>
    <property type="molecule type" value="Genomic_DNA"/>
</dbReference>
<organism evidence="1 2">
    <name type="scientific">Paenibacillus phyllosphaerae</name>
    <dbReference type="NCBI Taxonomy" id="274593"/>
    <lineage>
        <taxon>Bacteria</taxon>
        <taxon>Bacillati</taxon>
        <taxon>Bacillota</taxon>
        <taxon>Bacilli</taxon>
        <taxon>Bacillales</taxon>
        <taxon>Paenibacillaceae</taxon>
        <taxon>Paenibacillus</taxon>
    </lineage>
</organism>
<dbReference type="Proteomes" id="UP000570361">
    <property type="component" value="Unassembled WGS sequence"/>
</dbReference>
<accession>A0A7W5B5G6</accession>